<reference evidence="2 3" key="1">
    <citation type="journal article" date="2020" name="ISME J.">
        <title>Uncovering the hidden diversity of litter-decomposition mechanisms in mushroom-forming fungi.</title>
        <authorList>
            <person name="Floudas D."/>
            <person name="Bentzer J."/>
            <person name="Ahren D."/>
            <person name="Johansson T."/>
            <person name="Persson P."/>
            <person name="Tunlid A."/>
        </authorList>
    </citation>
    <scope>NUCLEOTIDE SEQUENCE [LARGE SCALE GENOMIC DNA]</scope>
    <source>
        <strain evidence="2 3">CBS 406.79</strain>
    </source>
</reference>
<sequence length="487" mass="52864">MPKIKPLKLTFKTHSLKFVLAVGADIRFSRQRWFSELLETRIREYKRRMLPRFVSALLGMVIHNRLINSSFNLCTCRSKPGEDEGGEATTSARSFYNTNTAITITHRDVNLALDPRRSRPLVRFVSVGPISEEEAKLYPGEDAGAEQSKTLASCVEPTQAKPKVWPVSAPLLLPELAKTTRDAFFIPTRPTSAPLIVPDARPLASSHPVSLEVVRAPSPTQADTSSLVSSIPPRPSASLHVMTNATSLYHNVDDSDLDSPLQSPVSPVRSFGAFPFNDGRSVQPRTLLDELLPSLMSRSPSESSLLVNFVPEEDQAENYETRSFDNSHSVEDSAETSFSLHGSVRSTASASRGGRVLSLTKAVKQKIYGSNSSRHTSSTLALSRPSLSPTSPQAPSAFQRFERVLGAGGGSSVSLASRFSPKTVNGSGSPSGKSMKALLGKAKSISKGVKRSRDDENVEPEDANDAQNRPIAGRRIKRKLLGVSFGQ</sequence>
<name>A0A8H5H910_9AGAR</name>
<comment type="caution">
    <text evidence="2">The sequence shown here is derived from an EMBL/GenBank/DDBJ whole genome shotgun (WGS) entry which is preliminary data.</text>
</comment>
<dbReference type="AlphaFoldDB" id="A0A8H5H910"/>
<accession>A0A8H5H910</accession>
<proteinExistence type="predicted"/>
<evidence type="ECO:0000313" key="2">
    <source>
        <dbReference type="EMBL" id="KAF5378932.1"/>
    </source>
</evidence>
<dbReference type="EMBL" id="JAACJN010000073">
    <property type="protein sequence ID" value="KAF5378932.1"/>
    <property type="molecule type" value="Genomic_DNA"/>
</dbReference>
<dbReference type="Proteomes" id="UP000518752">
    <property type="component" value="Unassembled WGS sequence"/>
</dbReference>
<evidence type="ECO:0000313" key="3">
    <source>
        <dbReference type="Proteomes" id="UP000518752"/>
    </source>
</evidence>
<protein>
    <submittedName>
        <fullName evidence="2">Uncharacterized protein</fullName>
    </submittedName>
</protein>
<keyword evidence="3" id="KW-1185">Reference proteome</keyword>
<dbReference type="OrthoDB" id="2943792at2759"/>
<evidence type="ECO:0000256" key="1">
    <source>
        <dbReference type="SAM" id="MobiDB-lite"/>
    </source>
</evidence>
<organism evidence="2 3">
    <name type="scientific">Collybiopsis confluens</name>
    <dbReference type="NCBI Taxonomy" id="2823264"/>
    <lineage>
        <taxon>Eukaryota</taxon>
        <taxon>Fungi</taxon>
        <taxon>Dikarya</taxon>
        <taxon>Basidiomycota</taxon>
        <taxon>Agaricomycotina</taxon>
        <taxon>Agaricomycetes</taxon>
        <taxon>Agaricomycetidae</taxon>
        <taxon>Agaricales</taxon>
        <taxon>Marasmiineae</taxon>
        <taxon>Omphalotaceae</taxon>
        <taxon>Collybiopsis</taxon>
    </lineage>
</organism>
<feature type="compositionally biased region" description="Polar residues" evidence="1">
    <location>
        <begin position="420"/>
        <end position="432"/>
    </location>
</feature>
<feature type="region of interest" description="Disordered" evidence="1">
    <location>
        <begin position="367"/>
        <end position="395"/>
    </location>
</feature>
<feature type="compositionally biased region" description="Polar residues" evidence="1">
    <location>
        <begin position="368"/>
        <end position="395"/>
    </location>
</feature>
<gene>
    <name evidence="2" type="ORF">D9757_008747</name>
</gene>
<feature type="region of interest" description="Disordered" evidence="1">
    <location>
        <begin position="418"/>
        <end position="473"/>
    </location>
</feature>